<reference evidence="1 2" key="1">
    <citation type="journal article" date="2020" name="Fungal Divers.">
        <title>Resolving the Mortierellaceae phylogeny through synthesis of multi-gene phylogenetics and phylogenomics.</title>
        <authorList>
            <person name="Vandepol N."/>
            <person name="Liber J."/>
            <person name="Desiro A."/>
            <person name="Na H."/>
            <person name="Kennedy M."/>
            <person name="Barry K."/>
            <person name="Grigoriev I.V."/>
            <person name="Miller A.N."/>
            <person name="O'Donnell K."/>
            <person name="Stajich J.E."/>
            <person name="Bonito G."/>
        </authorList>
    </citation>
    <scope>NUCLEOTIDE SEQUENCE [LARGE SCALE GENOMIC DNA]</scope>
    <source>
        <strain evidence="1 2">AD045</strain>
    </source>
</reference>
<evidence type="ECO:0000313" key="1">
    <source>
        <dbReference type="EMBL" id="KAG0288551.1"/>
    </source>
</evidence>
<dbReference type="EMBL" id="JAAAIM010000403">
    <property type="protein sequence ID" value="KAG0288551.1"/>
    <property type="molecule type" value="Genomic_DNA"/>
</dbReference>
<comment type="caution">
    <text evidence="1">The sequence shown here is derived from an EMBL/GenBank/DDBJ whole genome shotgun (WGS) entry which is preliminary data.</text>
</comment>
<protein>
    <submittedName>
        <fullName evidence="1">Uncharacterized protein</fullName>
    </submittedName>
</protein>
<gene>
    <name evidence="1" type="ORF">BGZ96_007711</name>
</gene>
<evidence type="ECO:0000313" key="2">
    <source>
        <dbReference type="Proteomes" id="UP001194696"/>
    </source>
</evidence>
<proteinExistence type="predicted"/>
<keyword evidence="2" id="KW-1185">Reference proteome</keyword>
<name>A0ABQ7JZT4_9FUNG</name>
<accession>A0ABQ7JZT4</accession>
<dbReference type="Proteomes" id="UP001194696">
    <property type="component" value="Unassembled WGS sequence"/>
</dbReference>
<organism evidence="1 2">
    <name type="scientific">Linnemannia gamsii</name>
    <dbReference type="NCBI Taxonomy" id="64522"/>
    <lineage>
        <taxon>Eukaryota</taxon>
        <taxon>Fungi</taxon>
        <taxon>Fungi incertae sedis</taxon>
        <taxon>Mucoromycota</taxon>
        <taxon>Mortierellomycotina</taxon>
        <taxon>Mortierellomycetes</taxon>
        <taxon>Mortierellales</taxon>
        <taxon>Mortierellaceae</taxon>
        <taxon>Linnemannia</taxon>
    </lineage>
</organism>
<sequence>MSNVLTPIVERYSLFFTLAMFSSSNISRSKQPTHLVQTLLLEAQQRYQDNPLSPRVIILVYIHLPH</sequence>